<keyword evidence="1" id="KW-0614">Plasmid</keyword>
<gene>
    <name evidence="1" type="ordered locus">pE33L466_0191</name>
</gene>
<evidence type="ECO:0000313" key="1">
    <source>
        <dbReference type="EMBL" id="AAY60349.1"/>
    </source>
</evidence>
<name>Q4V1Q8_BACCZ</name>
<proteinExistence type="predicted"/>
<dbReference type="Proteomes" id="UP000002612">
    <property type="component" value="Plasmid pE33L466"/>
</dbReference>
<geneLocation type="plasmid" evidence="1 2">
    <name>pE33L466</name>
</geneLocation>
<sequence length="179" mass="20703">MQQQVIMKMIEILLKIIRRNYDMFENNNELFSLYLNGEFQGYLNSEDYRQIAAAIRVYGMKGDLIITSFMDTMVISTIGIFLDYCLPEIRQPLMQELVPMQQSSETPELVLLGNIQFYAQDDETIEEFAEFLLERVKDTPNYPDGLIQGVIYGVVIPVGMKSTKESIIEDLNEQLTISY</sequence>
<protein>
    <submittedName>
        <fullName evidence="1">Uncharacterized protein</fullName>
    </submittedName>
</protein>
<dbReference type="AlphaFoldDB" id="Q4V1Q8"/>
<reference evidence="2" key="1">
    <citation type="journal article" date="2006" name="J. Bacteriol.">
        <title>Pathogenomic sequence analysis of Bacillus cereus and Bacillus thuringiensis isolates closely related to Bacillus anthracis.</title>
        <authorList>
            <person name="Han C.S."/>
            <person name="Xie G."/>
            <person name="Challacombe J.F."/>
            <person name="Altherr M.R."/>
            <person name="Bhotika S.S."/>
            <person name="Brown N."/>
            <person name="Bruce D."/>
            <person name="Campbell C.S."/>
            <person name="Campbell M.L."/>
            <person name="Chen J."/>
            <person name="Chertkov O."/>
            <person name="Cleland C."/>
            <person name="Dimitrijevic M."/>
            <person name="Doggett N.A."/>
            <person name="Fawcett J.J."/>
            <person name="Glavina T."/>
            <person name="Goodwin L.A."/>
            <person name="Green L.D."/>
            <person name="Hill K.K."/>
            <person name="Hitchcock P."/>
            <person name="Jackson P.J."/>
            <person name="Keim P."/>
            <person name="Kewalramani A.R."/>
            <person name="Longmire J."/>
            <person name="Lucas S."/>
            <person name="Malfatti S."/>
            <person name="McMurry K."/>
            <person name="Meincke L.J."/>
            <person name="Misra M."/>
            <person name="Moseman B.L."/>
            <person name="Mundt M."/>
            <person name="Munk A.C."/>
            <person name="Okinaka R.T."/>
            <person name="Parson-Quintana B."/>
            <person name="Reilly L.P."/>
            <person name="Richardson P."/>
            <person name="Robinson D.L."/>
            <person name="Rubin E."/>
            <person name="Saunders E."/>
            <person name="Tapia R."/>
            <person name="Tesmer J.G."/>
            <person name="Thayer N."/>
            <person name="Thompson L.S."/>
            <person name="Tice H."/>
            <person name="Ticknor L.O."/>
            <person name="Wills P.L."/>
            <person name="Brettin T.S."/>
            <person name="Gilna P."/>
        </authorList>
    </citation>
    <scope>NUCLEOTIDE SEQUENCE [LARGE SCALE GENOMIC DNA]</scope>
    <source>
        <strain evidence="2">ZK / E33L</strain>
        <plasmid evidence="2">pE33L466</plasmid>
    </source>
</reference>
<evidence type="ECO:0000313" key="2">
    <source>
        <dbReference type="Proteomes" id="UP000002612"/>
    </source>
</evidence>
<dbReference type="EMBL" id="CP000040">
    <property type="protein sequence ID" value="AAY60349.1"/>
    <property type="molecule type" value="Genomic_DNA"/>
</dbReference>
<dbReference type="KEGG" id="bcz:pE33L466_0191"/>
<organism evidence="1 2">
    <name type="scientific">Bacillus cereus (strain ZK / E33L)</name>
    <dbReference type="NCBI Taxonomy" id="288681"/>
    <lineage>
        <taxon>Bacteria</taxon>
        <taxon>Bacillati</taxon>
        <taxon>Bacillota</taxon>
        <taxon>Bacilli</taxon>
        <taxon>Bacillales</taxon>
        <taxon>Bacillaceae</taxon>
        <taxon>Bacillus</taxon>
        <taxon>Bacillus cereus group</taxon>
    </lineage>
</organism>
<accession>Q4V1Q8</accession>